<evidence type="ECO:0000256" key="7">
    <source>
        <dbReference type="SAM" id="MobiDB-lite"/>
    </source>
</evidence>
<sequence length="254" mass="27804">MATHSPHQSQNQFQFDPSTPPAPPPKPAYSSGQATPQAGPPRPPPPPGQSVQDGQNRYSGGYQSGNGGPAAIPPPEHGWLPDIVKDKTTTDLQNLISDLALQQALVQSPSTAHPSLPASTTILQSRLSDNLALANSLKAVETRIQSQRQATQSRLLTLRALERQWQTKQSEQDTALRDFSPPALYTKLNTGVGEQDALCRGLEESFLEGEGGGGQASEREVSEFVRRLRDARKVGYLRRERKERWDEGRIGGWR</sequence>
<dbReference type="GO" id="GO:0043162">
    <property type="term" value="P:ubiquitin-dependent protein catabolic process via the multivesicular body sorting pathway"/>
    <property type="evidence" value="ECO:0007669"/>
    <property type="project" value="TreeGrafter"/>
</dbReference>
<gene>
    <name evidence="9" type="ORF">BLS_002588</name>
    <name evidence="10" type="ORF">EG327_002947</name>
</gene>
<evidence type="ECO:0000256" key="4">
    <source>
        <dbReference type="ARBA" id="ARBA00022753"/>
    </source>
</evidence>
<dbReference type="Gene3D" id="1.10.287.660">
    <property type="entry name" value="Helix hairpin bin"/>
    <property type="match status" value="1"/>
</dbReference>
<feature type="compositionally biased region" description="Pro residues" evidence="7">
    <location>
        <begin position="18"/>
        <end position="27"/>
    </location>
</feature>
<comment type="similarity">
    <text evidence="2">Belongs to the VPS37 family.</text>
</comment>
<dbReference type="AlphaFoldDB" id="A0A8H3UTN3"/>
<evidence type="ECO:0000256" key="3">
    <source>
        <dbReference type="ARBA" id="ARBA00022448"/>
    </source>
</evidence>
<dbReference type="InterPro" id="IPR037202">
    <property type="entry name" value="ESCRT_assembly_dom"/>
</dbReference>
<comment type="caution">
    <text evidence="9">The sequence shown here is derived from an EMBL/GenBank/DDBJ whole genome shotgun (WGS) entry which is preliminary data.</text>
</comment>
<evidence type="ECO:0000256" key="2">
    <source>
        <dbReference type="ARBA" id="ARBA00007617"/>
    </source>
</evidence>
<organism evidence="9 11">
    <name type="scientific">Venturia inaequalis</name>
    <name type="common">Apple scab fungus</name>
    <dbReference type="NCBI Taxonomy" id="5025"/>
    <lineage>
        <taxon>Eukaryota</taxon>
        <taxon>Fungi</taxon>
        <taxon>Dikarya</taxon>
        <taxon>Ascomycota</taxon>
        <taxon>Pezizomycotina</taxon>
        <taxon>Dothideomycetes</taxon>
        <taxon>Pleosporomycetidae</taxon>
        <taxon>Venturiales</taxon>
        <taxon>Venturiaceae</taxon>
        <taxon>Venturia</taxon>
    </lineage>
</organism>
<name>A0A8H3UTN3_VENIN</name>
<dbReference type="Pfam" id="PF07200">
    <property type="entry name" value="Mod_r"/>
    <property type="match status" value="1"/>
</dbReference>
<dbReference type="PANTHER" id="PTHR13678">
    <property type="entry name" value="VACUOLAR PROTEIN SORTING-ASSOCIATED PROTEIN 37"/>
    <property type="match status" value="1"/>
</dbReference>
<dbReference type="InterPro" id="IPR029012">
    <property type="entry name" value="Helix_hairpin_bin_sf"/>
</dbReference>
<evidence type="ECO:0000256" key="1">
    <source>
        <dbReference type="ARBA" id="ARBA00004177"/>
    </source>
</evidence>
<evidence type="ECO:0000256" key="5">
    <source>
        <dbReference type="ARBA" id="ARBA00022927"/>
    </source>
</evidence>
<evidence type="ECO:0000313" key="12">
    <source>
        <dbReference type="Proteomes" id="UP000490939"/>
    </source>
</evidence>
<dbReference type="GO" id="GO:0006612">
    <property type="term" value="P:protein targeting to membrane"/>
    <property type="evidence" value="ECO:0007669"/>
    <property type="project" value="TreeGrafter"/>
</dbReference>
<keyword evidence="5 6" id="KW-0653">Protein transport</keyword>
<dbReference type="SUPFAM" id="SSF140111">
    <property type="entry name" value="Endosomal sorting complex assembly domain"/>
    <property type="match status" value="1"/>
</dbReference>
<dbReference type="OrthoDB" id="10260857at2759"/>
<dbReference type="GO" id="GO:0000813">
    <property type="term" value="C:ESCRT I complex"/>
    <property type="evidence" value="ECO:0007669"/>
    <property type="project" value="TreeGrafter"/>
</dbReference>
<protein>
    <recommendedName>
        <fullName evidence="8">VPS37 C-terminal domain-containing protein</fullName>
    </recommendedName>
</protein>
<reference evidence="9 11" key="1">
    <citation type="submission" date="2019-11" db="EMBL/GenBank/DDBJ databases">
        <title>Venturia inaequalis Genome Resource.</title>
        <authorList>
            <person name="Lichtner F.J."/>
        </authorList>
    </citation>
    <scope>NUCLEOTIDE SEQUENCE [LARGE SCALE GENOMIC DNA]</scope>
    <source>
        <strain evidence="9">Bline_iso_100314</strain>
        <strain evidence="10 12">DMI_063113</strain>
    </source>
</reference>
<evidence type="ECO:0000313" key="9">
    <source>
        <dbReference type="EMBL" id="KAE9975463.1"/>
    </source>
</evidence>
<dbReference type="GO" id="GO:0006623">
    <property type="term" value="P:protein targeting to vacuole"/>
    <property type="evidence" value="ECO:0007669"/>
    <property type="project" value="TreeGrafter"/>
</dbReference>
<evidence type="ECO:0000313" key="11">
    <source>
        <dbReference type="Proteomes" id="UP000433883"/>
    </source>
</evidence>
<keyword evidence="3 6" id="KW-0813">Transport</keyword>
<feature type="region of interest" description="Disordered" evidence="7">
    <location>
        <begin position="1"/>
        <end position="80"/>
    </location>
</feature>
<dbReference type="PANTHER" id="PTHR13678:SF2">
    <property type="entry name" value="VACUOLAR PROTEIN SORTING-ASSOCIATED PROTEIN 37A"/>
    <property type="match status" value="1"/>
</dbReference>
<keyword evidence="12" id="KW-1185">Reference proteome</keyword>
<dbReference type="PROSITE" id="PS51314">
    <property type="entry name" value="VPS37_C"/>
    <property type="match status" value="1"/>
</dbReference>
<evidence type="ECO:0000256" key="6">
    <source>
        <dbReference type="PROSITE-ProRule" id="PRU00646"/>
    </source>
</evidence>
<proteinExistence type="inferred from homology"/>
<dbReference type="Proteomes" id="UP000433883">
    <property type="component" value="Unassembled WGS sequence"/>
</dbReference>
<dbReference type="EMBL" id="WNWR01000197">
    <property type="protein sequence ID" value="KAE9989245.1"/>
    <property type="molecule type" value="Genomic_DNA"/>
</dbReference>
<comment type="subcellular location">
    <subcellularLocation>
        <location evidence="1">Endosome</location>
    </subcellularLocation>
</comment>
<accession>A0A8H3UTN3</accession>
<feature type="compositionally biased region" description="Pro residues" evidence="7">
    <location>
        <begin position="38"/>
        <end position="48"/>
    </location>
</feature>
<dbReference type="EMBL" id="WNWQ01000177">
    <property type="protein sequence ID" value="KAE9975463.1"/>
    <property type="molecule type" value="Genomic_DNA"/>
</dbReference>
<feature type="compositionally biased region" description="Polar residues" evidence="7">
    <location>
        <begin position="1"/>
        <end position="16"/>
    </location>
</feature>
<evidence type="ECO:0000259" key="8">
    <source>
        <dbReference type="PROSITE" id="PS51314"/>
    </source>
</evidence>
<dbReference type="InterPro" id="IPR009851">
    <property type="entry name" value="Mod_r"/>
</dbReference>
<evidence type="ECO:0000313" key="10">
    <source>
        <dbReference type="EMBL" id="KAE9989245.1"/>
    </source>
</evidence>
<dbReference type="Proteomes" id="UP000490939">
    <property type="component" value="Unassembled WGS sequence"/>
</dbReference>
<feature type="domain" description="VPS37 C-terminal" evidence="8">
    <location>
        <begin position="162"/>
        <end position="254"/>
    </location>
</feature>
<keyword evidence="4" id="KW-0967">Endosome</keyword>